<keyword evidence="1" id="KW-0812">Transmembrane</keyword>
<reference evidence="2 3" key="1">
    <citation type="submission" date="2019-03" db="EMBL/GenBank/DDBJ databases">
        <title>Genomics of glacier-inhabiting Cryobacterium strains.</title>
        <authorList>
            <person name="Liu Q."/>
            <person name="Xin Y.-H."/>
        </authorList>
    </citation>
    <scope>NUCLEOTIDE SEQUENCE [LARGE SCALE GENOMIC DNA]</scope>
    <source>
        <strain evidence="2 3">Hh14</strain>
    </source>
</reference>
<dbReference type="AlphaFoldDB" id="A0A4R9A8A2"/>
<gene>
    <name evidence="2" type="ORF">E3T55_05055</name>
</gene>
<keyword evidence="1" id="KW-1133">Transmembrane helix</keyword>
<evidence type="ECO:0000313" key="2">
    <source>
        <dbReference type="EMBL" id="TFD54050.1"/>
    </source>
</evidence>
<evidence type="ECO:0000256" key="1">
    <source>
        <dbReference type="SAM" id="Phobius"/>
    </source>
</evidence>
<organism evidence="2 3">
    <name type="scientific">Cryobacterium frigoriphilum</name>
    <dbReference type="NCBI Taxonomy" id="1259150"/>
    <lineage>
        <taxon>Bacteria</taxon>
        <taxon>Bacillati</taxon>
        <taxon>Actinomycetota</taxon>
        <taxon>Actinomycetes</taxon>
        <taxon>Micrococcales</taxon>
        <taxon>Microbacteriaceae</taxon>
        <taxon>Cryobacterium</taxon>
    </lineage>
</organism>
<feature type="transmembrane region" description="Helical" evidence="1">
    <location>
        <begin position="411"/>
        <end position="429"/>
    </location>
</feature>
<keyword evidence="1" id="KW-0472">Membrane</keyword>
<feature type="transmembrane region" description="Helical" evidence="1">
    <location>
        <begin position="311"/>
        <end position="329"/>
    </location>
</feature>
<evidence type="ECO:0000313" key="3">
    <source>
        <dbReference type="Proteomes" id="UP000297447"/>
    </source>
</evidence>
<sequence length="508" mass="52229">MRGQPPVLAQARLVLATRSGAPARSAGDTGYLIYLVLLIIALVAVPAALSIVRGLAQPHVLSAVDSPDSYRIVAVVAAFLAAAALMLGRTRGPVLPSPFLAEFLAGSDLPRSSTLRRPFAASASVLVGLAVTAAGLVIAARIVSGEAASVSAVLVVFGCLAFATLLAVLWLMGQSLPRRATATLAVIFVVTGLTAGSDGVLWITPGGWLALLWQSVSAGTAPLWWPAITLAVSPLTLLAVPALLNNLRGAEIMAQSRRWQSIGALVQTGDLAGASGALRAPPTRGRRLQMPLTGPLWWAILHRDLTAARRFPLRSAFGCVALVGAGWLTTVTSTVPDGLSWLTALAGSGIGYLAVGVCCDGLRNAAENAAPGSLYGRDARIMIGYHTAFPLLAALVFGSLGAVIAGVSGAALLWWLLVAVFIVLVRVFDSAQGPMPIGLLLPVPTPVGDIAILNAIIWQADALLIVLIVSGGLTINFSHHGLGAAAWLALAAVGVAVLAQRRIRSLGA</sequence>
<accession>A0A4R9A8A2</accession>
<dbReference type="EMBL" id="SOHE01000018">
    <property type="protein sequence ID" value="TFD54050.1"/>
    <property type="molecule type" value="Genomic_DNA"/>
</dbReference>
<feature type="transmembrane region" description="Helical" evidence="1">
    <location>
        <begin position="481"/>
        <end position="499"/>
    </location>
</feature>
<proteinExistence type="predicted"/>
<keyword evidence="3" id="KW-1185">Reference proteome</keyword>
<feature type="transmembrane region" description="Helical" evidence="1">
    <location>
        <begin position="119"/>
        <end position="143"/>
    </location>
</feature>
<name>A0A4R9A8A2_9MICO</name>
<protein>
    <submittedName>
        <fullName evidence="2">Uncharacterized protein</fullName>
    </submittedName>
</protein>
<feature type="transmembrane region" description="Helical" evidence="1">
    <location>
        <begin position="223"/>
        <end position="244"/>
    </location>
</feature>
<dbReference type="Proteomes" id="UP000297447">
    <property type="component" value="Unassembled WGS sequence"/>
</dbReference>
<dbReference type="RefSeq" id="WP_134518474.1">
    <property type="nucleotide sequence ID" value="NZ_SOHE01000018.1"/>
</dbReference>
<feature type="transmembrane region" description="Helical" evidence="1">
    <location>
        <begin position="184"/>
        <end position="203"/>
    </location>
</feature>
<comment type="caution">
    <text evidence="2">The sequence shown here is derived from an EMBL/GenBank/DDBJ whole genome shotgun (WGS) entry which is preliminary data.</text>
</comment>
<dbReference type="OrthoDB" id="5104581at2"/>
<feature type="transmembrane region" description="Helical" evidence="1">
    <location>
        <begin position="149"/>
        <end position="172"/>
    </location>
</feature>
<feature type="transmembrane region" description="Helical" evidence="1">
    <location>
        <begin position="341"/>
        <end position="362"/>
    </location>
</feature>
<feature type="transmembrane region" description="Helical" evidence="1">
    <location>
        <begin position="69"/>
        <end position="88"/>
    </location>
</feature>
<feature type="transmembrane region" description="Helical" evidence="1">
    <location>
        <begin position="383"/>
        <end position="405"/>
    </location>
</feature>
<feature type="transmembrane region" description="Helical" evidence="1">
    <location>
        <begin position="31"/>
        <end position="49"/>
    </location>
</feature>